<gene>
    <name evidence="10" type="ORF">Fcan01_22891</name>
</gene>
<evidence type="ECO:0000313" key="11">
    <source>
        <dbReference type="Proteomes" id="UP000198287"/>
    </source>
</evidence>
<evidence type="ECO:0000256" key="1">
    <source>
        <dbReference type="ARBA" id="ARBA00006432"/>
    </source>
</evidence>
<dbReference type="GO" id="GO:0005789">
    <property type="term" value="C:endoplasmic reticulum membrane"/>
    <property type="evidence" value="ECO:0007669"/>
    <property type="project" value="TreeGrafter"/>
</dbReference>
<feature type="domain" description="AMP-dependent synthetase/ligase" evidence="9">
    <location>
        <begin position="257"/>
        <end position="360"/>
    </location>
</feature>
<name>A0A226DC86_FOLCA</name>
<dbReference type="GO" id="GO:0004467">
    <property type="term" value="F:long-chain fatty acid-CoA ligase activity"/>
    <property type="evidence" value="ECO:0007669"/>
    <property type="project" value="TreeGrafter"/>
</dbReference>
<dbReference type="AlphaFoldDB" id="A0A226DC86"/>
<accession>A0A226DC86</accession>
<dbReference type="Gene3D" id="3.40.50.12780">
    <property type="entry name" value="N-terminal domain of ligase-like"/>
    <property type="match status" value="2"/>
</dbReference>
<reference evidence="10 11" key="1">
    <citation type="submission" date="2015-12" db="EMBL/GenBank/DDBJ databases">
        <title>The genome of Folsomia candida.</title>
        <authorList>
            <person name="Faddeeva A."/>
            <person name="Derks M.F."/>
            <person name="Anvar Y."/>
            <person name="Smit S."/>
            <person name="Van Straalen N."/>
            <person name="Roelofs D."/>
        </authorList>
    </citation>
    <scope>NUCLEOTIDE SEQUENCE [LARGE SCALE GENOMIC DNA]</scope>
    <source>
        <strain evidence="10 11">VU population</strain>
        <tissue evidence="10">Whole body</tissue>
    </source>
</reference>
<organism evidence="10 11">
    <name type="scientific">Folsomia candida</name>
    <name type="common">Springtail</name>
    <dbReference type="NCBI Taxonomy" id="158441"/>
    <lineage>
        <taxon>Eukaryota</taxon>
        <taxon>Metazoa</taxon>
        <taxon>Ecdysozoa</taxon>
        <taxon>Arthropoda</taxon>
        <taxon>Hexapoda</taxon>
        <taxon>Collembola</taxon>
        <taxon>Entomobryomorpha</taxon>
        <taxon>Isotomoidea</taxon>
        <taxon>Isotomidae</taxon>
        <taxon>Proisotominae</taxon>
        <taxon>Folsomia</taxon>
    </lineage>
</organism>
<dbReference type="STRING" id="158441.A0A226DC86"/>
<keyword evidence="8" id="KW-1133">Transmembrane helix</keyword>
<evidence type="ECO:0000256" key="4">
    <source>
        <dbReference type="ARBA" id="ARBA00022840"/>
    </source>
</evidence>
<evidence type="ECO:0000313" key="10">
    <source>
        <dbReference type="EMBL" id="OXA42518.1"/>
    </source>
</evidence>
<evidence type="ECO:0000256" key="6">
    <source>
        <dbReference type="ARBA" id="ARBA00041297"/>
    </source>
</evidence>
<dbReference type="PANTHER" id="PTHR43107">
    <property type="entry name" value="LONG-CHAIN FATTY ACID TRANSPORT PROTEIN"/>
    <property type="match status" value="1"/>
</dbReference>
<dbReference type="InterPro" id="IPR045851">
    <property type="entry name" value="AMP-bd_C_sf"/>
</dbReference>
<keyword evidence="11" id="KW-1185">Reference proteome</keyword>
<keyword evidence="2" id="KW-0436">Ligase</keyword>
<dbReference type="GO" id="GO:0005886">
    <property type="term" value="C:plasma membrane"/>
    <property type="evidence" value="ECO:0007669"/>
    <property type="project" value="TreeGrafter"/>
</dbReference>
<dbReference type="GO" id="GO:0005324">
    <property type="term" value="F:long-chain fatty acid transmembrane transporter activity"/>
    <property type="evidence" value="ECO:0007669"/>
    <property type="project" value="TreeGrafter"/>
</dbReference>
<proteinExistence type="inferred from homology"/>
<dbReference type="Gene3D" id="3.30.300.30">
    <property type="match status" value="1"/>
</dbReference>
<dbReference type="GO" id="GO:0005524">
    <property type="term" value="F:ATP binding"/>
    <property type="evidence" value="ECO:0007669"/>
    <property type="project" value="UniProtKB-KW"/>
</dbReference>
<feature type="domain" description="AMP-dependent synthetase/ligase" evidence="9">
    <location>
        <begin position="101"/>
        <end position="191"/>
    </location>
</feature>
<keyword evidence="4" id="KW-0067">ATP-binding</keyword>
<protein>
    <recommendedName>
        <fullName evidence="6">Long-chain-fatty-acid--CoA ligase</fullName>
    </recommendedName>
</protein>
<dbReference type="Proteomes" id="UP000198287">
    <property type="component" value="Unassembled WGS sequence"/>
</dbReference>
<evidence type="ECO:0000256" key="3">
    <source>
        <dbReference type="ARBA" id="ARBA00022741"/>
    </source>
</evidence>
<evidence type="ECO:0000256" key="2">
    <source>
        <dbReference type="ARBA" id="ARBA00022598"/>
    </source>
</evidence>
<dbReference type="OrthoDB" id="288590at2759"/>
<dbReference type="InterPro" id="IPR000873">
    <property type="entry name" value="AMP-dep_synth/lig_dom"/>
</dbReference>
<dbReference type="Pfam" id="PF00501">
    <property type="entry name" value="AMP-binding"/>
    <property type="match status" value="2"/>
</dbReference>
<comment type="catalytic activity">
    <reaction evidence="5">
        <text>a very long-chain fatty acid + ATP + CoA = a very long-chain fatty acyl-CoA + AMP + diphosphate</text>
        <dbReference type="Rhea" id="RHEA:54536"/>
        <dbReference type="ChEBI" id="CHEBI:30616"/>
        <dbReference type="ChEBI" id="CHEBI:33019"/>
        <dbReference type="ChEBI" id="CHEBI:57287"/>
        <dbReference type="ChEBI" id="CHEBI:58950"/>
        <dbReference type="ChEBI" id="CHEBI:138261"/>
        <dbReference type="ChEBI" id="CHEBI:456215"/>
    </reaction>
    <physiologicalReaction direction="left-to-right" evidence="5">
        <dbReference type="Rhea" id="RHEA:54537"/>
    </physiologicalReaction>
</comment>
<keyword evidence="8" id="KW-0812">Transmembrane</keyword>
<evidence type="ECO:0000256" key="7">
    <source>
        <dbReference type="ARBA" id="ARBA00048666"/>
    </source>
</evidence>
<keyword evidence="8" id="KW-0472">Membrane</keyword>
<evidence type="ECO:0000256" key="8">
    <source>
        <dbReference type="SAM" id="Phobius"/>
    </source>
</evidence>
<dbReference type="PANTHER" id="PTHR43107:SF15">
    <property type="entry name" value="FATTY ACID TRANSPORT PROTEIN 3, ISOFORM A"/>
    <property type="match status" value="1"/>
</dbReference>
<dbReference type="GO" id="GO:0044539">
    <property type="term" value="P:long-chain fatty acid import into cell"/>
    <property type="evidence" value="ECO:0007669"/>
    <property type="project" value="TreeGrafter"/>
</dbReference>
<comment type="caution">
    <text evidence="10">The sequence shown here is derived from an EMBL/GenBank/DDBJ whole genome shotgun (WGS) entry which is preliminary data.</text>
</comment>
<evidence type="ECO:0000259" key="9">
    <source>
        <dbReference type="Pfam" id="PF00501"/>
    </source>
</evidence>
<comment type="catalytic activity">
    <reaction evidence="7">
        <text>tetracosanoate + ATP + CoA = tetracosanoyl-CoA + AMP + diphosphate</text>
        <dbReference type="Rhea" id="RHEA:33639"/>
        <dbReference type="ChEBI" id="CHEBI:30616"/>
        <dbReference type="ChEBI" id="CHEBI:31014"/>
        <dbReference type="ChEBI" id="CHEBI:33019"/>
        <dbReference type="ChEBI" id="CHEBI:57287"/>
        <dbReference type="ChEBI" id="CHEBI:65052"/>
        <dbReference type="ChEBI" id="CHEBI:456215"/>
    </reaction>
    <physiologicalReaction direction="left-to-right" evidence="7">
        <dbReference type="Rhea" id="RHEA:33640"/>
    </physiologicalReaction>
</comment>
<evidence type="ECO:0000256" key="5">
    <source>
        <dbReference type="ARBA" id="ARBA00036527"/>
    </source>
</evidence>
<dbReference type="EMBL" id="LNIX01000026">
    <property type="protein sequence ID" value="OXA42518.1"/>
    <property type="molecule type" value="Genomic_DNA"/>
</dbReference>
<dbReference type="InterPro" id="IPR042099">
    <property type="entry name" value="ANL_N_sf"/>
</dbReference>
<keyword evidence="3" id="KW-0547">Nucleotide-binding</keyword>
<comment type="similarity">
    <text evidence="1">Belongs to the ATP-dependent AMP-binding enzyme family.</text>
</comment>
<dbReference type="SUPFAM" id="SSF56801">
    <property type="entry name" value="Acetyl-CoA synthetase-like"/>
    <property type="match status" value="1"/>
</dbReference>
<sequence>MKDNVDDEYSFSSRKAWINYGTEKLARIYKETICVIGMETLYILCLILACFLIRFCIQHGDTIQAVRRTFRRDVFMISKFIQLTVWTFLDVRRNMTVFKYFDETVEKRGTKACFLFEDEIWTFAKVQNETFRVAKYFRDAGYQKGDVVGLLMENRPEFICIWLGLSRIGVITSLINTQLRRSSLIHSIQECLDSNDPSENIPAGVTALYSVSDRMATKDILTHGHVNLTREMGLFSEDDLCCEDLATFATPIFGLELNPDRDVLLTPIPLYHVQGGLLVVGLPLYHGVPQVIIRKFSASNFWKQCVKHDVTCCQYLGKILRYLLNQPPTREEKLHKVHTFHGNGANPVVWKRFVERFDTIKNCMDQRKEIVELSCECRTPRWHGGLLAHPTLPLPPLLLCSGIERRRISPTTGLVQHAPKGEAGELLGKIVKSNPFRDYSGYTDETQSKGNIVKGVKQLGDKWFRTGDTFTMDKFGYVYFKDRTGDSFRWKGENVSTLEVEQGVGKAIGVNNGVAAFGVSIPGMDGKCGMVAISDINGGLNISNLHGELARYLPPYARPVFVRVMRNELETTGSFKLQKMELRKAGFSSALMNGDLLYVLQGGKYIPMRSEIYDDILHGKFRV</sequence>
<feature type="transmembrane region" description="Helical" evidence="8">
    <location>
        <begin position="33"/>
        <end position="55"/>
    </location>
</feature>